<sequence>MESVERQNELFKRLESSYMKRKKGETTIILENLDFAFSRSELAQINTLWLNEYKLRDIAKKIDRDENETFLALFHLSLKNDNRKTGNIKLKFSQIIG</sequence>
<dbReference type="AlphaFoldDB" id="A0A9Q4B1Y2"/>
<keyword evidence="2" id="KW-1185">Reference proteome</keyword>
<gene>
    <name evidence="1" type="ORF">HXA33_10025</name>
</gene>
<comment type="caution">
    <text evidence="1">The sequence shown here is derived from an EMBL/GenBank/DDBJ whole genome shotgun (WGS) entry which is preliminary data.</text>
</comment>
<organism evidence="1 2">
    <name type="scientific">Salipaludibacillus agaradhaerens</name>
    <name type="common">Bacillus agaradhaerens</name>
    <dbReference type="NCBI Taxonomy" id="76935"/>
    <lineage>
        <taxon>Bacteria</taxon>
        <taxon>Bacillati</taxon>
        <taxon>Bacillota</taxon>
        <taxon>Bacilli</taxon>
        <taxon>Bacillales</taxon>
        <taxon>Bacillaceae</taxon>
    </lineage>
</organism>
<accession>A0A9Q4B1Y2</accession>
<reference evidence="1" key="1">
    <citation type="submission" date="2020-06" db="EMBL/GenBank/DDBJ databases">
        <title>Insight into the genomes of haloalkaliphilic bacilli from Kenyan soda lakes.</title>
        <authorList>
            <person name="Mwirichia R."/>
            <person name="Villamizar G.C."/>
            <person name="Poehlein A."/>
            <person name="Mugweru J."/>
            <person name="Kipnyargis A."/>
            <person name="Kiplimo D."/>
            <person name="Orwa P."/>
            <person name="Daniel R."/>
        </authorList>
    </citation>
    <scope>NUCLEOTIDE SEQUENCE</scope>
    <source>
        <strain evidence="1">B1096_S55</strain>
    </source>
</reference>
<name>A0A9Q4B1Y2_SALAG</name>
<proteinExistence type="predicted"/>
<evidence type="ECO:0000313" key="2">
    <source>
        <dbReference type="Proteomes" id="UP001057753"/>
    </source>
</evidence>
<dbReference type="EMBL" id="JABXYM010000001">
    <property type="protein sequence ID" value="MCR6096893.1"/>
    <property type="molecule type" value="Genomic_DNA"/>
</dbReference>
<protein>
    <submittedName>
        <fullName evidence="1">Uncharacterized protein</fullName>
    </submittedName>
</protein>
<evidence type="ECO:0000313" key="1">
    <source>
        <dbReference type="EMBL" id="MCR6096893.1"/>
    </source>
</evidence>
<dbReference type="Proteomes" id="UP001057753">
    <property type="component" value="Unassembled WGS sequence"/>
</dbReference>